<sequence length="75" mass="8571">MFSDEGCLIRNFEPRWKTLWRGGTRFHPRNITQRHFPSKGVMIDSASAGNVKLAPPVRDSDPESEDEFGYTQSKS</sequence>
<reference evidence="2" key="1">
    <citation type="submission" date="2020-08" db="EMBL/GenBank/DDBJ databases">
        <title>Multicomponent nature underlies the extraordinary mechanical properties of spider dragline silk.</title>
        <authorList>
            <person name="Kono N."/>
            <person name="Nakamura H."/>
            <person name="Mori M."/>
            <person name="Yoshida Y."/>
            <person name="Ohtoshi R."/>
            <person name="Malay A.D."/>
            <person name="Moran D.A.P."/>
            <person name="Tomita M."/>
            <person name="Numata K."/>
            <person name="Arakawa K."/>
        </authorList>
    </citation>
    <scope>NUCLEOTIDE SEQUENCE</scope>
</reference>
<comment type="caution">
    <text evidence="2">The sequence shown here is derived from an EMBL/GenBank/DDBJ whole genome shotgun (WGS) entry which is preliminary data.</text>
</comment>
<protein>
    <submittedName>
        <fullName evidence="2">Uncharacterized protein</fullName>
    </submittedName>
</protein>
<gene>
    <name evidence="2" type="ORF">TNCV_1571081</name>
</gene>
<accession>A0A8X6SU23</accession>
<keyword evidence="3" id="KW-1185">Reference proteome</keyword>
<dbReference type="EMBL" id="BMAU01021334">
    <property type="protein sequence ID" value="GFY15297.1"/>
    <property type="molecule type" value="Genomic_DNA"/>
</dbReference>
<proteinExistence type="predicted"/>
<feature type="region of interest" description="Disordered" evidence="1">
    <location>
        <begin position="47"/>
        <end position="75"/>
    </location>
</feature>
<organism evidence="2 3">
    <name type="scientific">Trichonephila clavipes</name>
    <name type="common">Golden silk orbweaver</name>
    <name type="synonym">Nephila clavipes</name>
    <dbReference type="NCBI Taxonomy" id="2585209"/>
    <lineage>
        <taxon>Eukaryota</taxon>
        <taxon>Metazoa</taxon>
        <taxon>Ecdysozoa</taxon>
        <taxon>Arthropoda</taxon>
        <taxon>Chelicerata</taxon>
        <taxon>Arachnida</taxon>
        <taxon>Araneae</taxon>
        <taxon>Araneomorphae</taxon>
        <taxon>Entelegynae</taxon>
        <taxon>Araneoidea</taxon>
        <taxon>Nephilidae</taxon>
        <taxon>Trichonephila</taxon>
    </lineage>
</organism>
<name>A0A8X6SU23_TRICX</name>
<dbReference type="AlphaFoldDB" id="A0A8X6SU23"/>
<evidence type="ECO:0000256" key="1">
    <source>
        <dbReference type="SAM" id="MobiDB-lite"/>
    </source>
</evidence>
<evidence type="ECO:0000313" key="2">
    <source>
        <dbReference type="EMBL" id="GFY15297.1"/>
    </source>
</evidence>
<evidence type="ECO:0000313" key="3">
    <source>
        <dbReference type="Proteomes" id="UP000887159"/>
    </source>
</evidence>
<dbReference type="Proteomes" id="UP000887159">
    <property type="component" value="Unassembled WGS sequence"/>
</dbReference>